<feature type="transmembrane region" description="Helical" evidence="9">
    <location>
        <begin position="60"/>
        <end position="78"/>
    </location>
</feature>
<evidence type="ECO:0000256" key="10">
    <source>
        <dbReference type="RuleBase" id="RU000594"/>
    </source>
</evidence>
<evidence type="ECO:0000256" key="8">
    <source>
        <dbReference type="ARBA" id="ARBA00023136"/>
    </source>
</evidence>
<name>A0ABW4BQD6_9LACO</name>
<comment type="subcellular location">
    <subcellularLocation>
        <location evidence="9">Cell membrane</location>
        <topology evidence="9">Multi-pass membrane protein</topology>
    </subcellularLocation>
</comment>
<dbReference type="PANTHER" id="PTHR33695">
    <property type="entry name" value="LIPOPROTEIN SIGNAL PEPTIDASE"/>
    <property type="match status" value="1"/>
</dbReference>
<evidence type="ECO:0000313" key="12">
    <source>
        <dbReference type="EMBL" id="MFD1412063.1"/>
    </source>
</evidence>
<dbReference type="PRINTS" id="PR00781">
    <property type="entry name" value="LIPOSIGPTASE"/>
</dbReference>
<sequence length="155" mass="17405">MRLLILVFGILVIGADQWLKSWISSSLAIQQQVTLVPGWLSLTNIRNTGAAWSSFEGQTWFFYLITIIALAIVIPLLIKAYRQKTSVTFYTGLVLIIAGTIGNFIDRASQGYVVDMFQLDFVNFPIFNIADMALTVGVILLFIYVIFLDKDTDTK</sequence>
<comment type="function">
    <text evidence="9 10">This protein specifically catalyzes the removal of signal peptides from prolipoproteins.</text>
</comment>
<evidence type="ECO:0000256" key="9">
    <source>
        <dbReference type="HAMAP-Rule" id="MF_00161"/>
    </source>
</evidence>
<dbReference type="InterPro" id="IPR001872">
    <property type="entry name" value="Peptidase_A8"/>
</dbReference>
<feature type="transmembrane region" description="Helical" evidence="9">
    <location>
        <begin position="125"/>
        <end position="147"/>
    </location>
</feature>
<gene>
    <name evidence="9 12" type="primary">lspA</name>
    <name evidence="12" type="ORF">ACFQ4R_10780</name>
</gene>
<feature type="active site" evidence="9">
    <location>
        <position position="115"/>
    </location>
</feature>
<feature type="transmembrane region" description="Helical" evidence="9">
    <location>
        <begin position="87"/>
        <end position="105"/>
    </location>
</feature>
<evidence type="ECO:0000313" key="13">
    <source>
        <dbReference type="Proteomes" id="UP001597191"/>
    </source>
</evidence>
<proteinExistence type="inferred from homology"/>
<evidence type="ECO:0000256" key="5">
    <source>
        <dbReference type="ARBA" id="ARBA00022750"/>
    </source>
</evidence>
<keyword evidence="7 9" id="KW-1133">Transmembrane helix</keyword>
<dbReference type="HAMAP" id="MF_00161">
    <property type="entry name" value="LspA"/>
    <property type="match status" value="1"/>
</dbReference>
<keyword evidence="13" id="KW-1185">Reference proteome</keyword>
<keyword evidence="6 9" id="KW-0378">Hydrolase</keyword>
<feature type="active site" evidence="9">
    <location>
        <position position="131"/>
    </location>
</feature>
<accession>A0ABW4BQD6</accession>
<dbReference type="GO" id="GO:0004190">
    <property type="term" value="F:aspartic-type endopeptidase activity"/>
    <property type="evidence" value="ECO:0007669"/>
    <property type="project" value="UniProtKB-EC"/>
</dbReference>
<keyword evidence="3 9" id="KW-0645">Protease</keyword>
<dbReference type="PANTHER" id="PTHR33695:SF1">
    <property type="entry name" value="LIPOPROTEIN SIGNAL PEPTIDASE"/>
    <property type="match status" value="1"/>
</dbReference>
<reference evidence="13" key="1">
    <citation type="journal article" date="2019" name="Int. J. Syst. Evol. Microbiol.">
        <title>The Global Catalogue of Microorganisms (GCM) 10K type strain sequencing project: providing services to taxonomists for standard genome sequencing and annotation.</title>
        <authorList>
            <consortium name="The Broad Institute Genomics Platform"/>
            <consortium name="The Broad Institute Genome Sequencing Center for Infectious Disease"/>
            <person name="Wu L."/>
            <person name="Ma J."/>
        </authorList>
    </citation>
    <scope>NUCLEOTIDE SEQUENCE [LARGE SCALE GENOMIC DNA]</scope>
    <source>
        <strain evidence="13">CCM 8937</strain>
    </source>
</reference>
<protein>
    <recommendedName>
        <fullName evidence="9">Lipoprotein signal peptidase</fullName>
        <ecNumber evidence="9">3.4.23.36</ecNumber>
    </recommendedName>
    <alternativeName>
        <fullName evidence="9">Prolipoprotein signal peptidase</fullName>
    </alternativeName>
    <alternativeName>
        <fullName evidence="9">Signal peptidase II</fullName>
        <shortName evidence="9">SPase II</shortName>
    </alternativeName>
</protein>
<dbReference type="Proteomes" id="UP001597191">
    <property type="component" value="Unassembled WGS sequence"/>
</dbReference>
<comment type="caution">
    <text evidence="12">The sequence shown here is derived from an EMBL/GenBank/DDBJ whole genome shotgun (WGS) entry which is preliminary data.</text>
</comment>
<comment type="pathway">
    <text evidence="9">Protein modification; lipoprotein biosynthesis (signal peptide cleavage).</text>
</comment>
<dbReference type="Pfam" id="PF01252">
    <property type="entry name" value="Peptidase_A8"/>
    <property type="match status" value="1"/>
</dbReference>
<evidence type="ECO:0000256" key="6">
    <source>
        <dbReference type="ARBA" id="ARBA00022801"/>
    </source>
</evidence>
<comment type="similarity">
    <text evidence="1 9 11">Belongs to the peptidase A8 family.</text>
</comment>
<evidence type="ECO:0000256" key="7">
    <source>
        <dbReference type="ARBA" id="ARBA00022989"/>
    </source>
</evidence>
<comment type="catalytic activity">
    <reaction evidence="9 10">
        <text>Release of signal peptides from bacterial membrane prolipoproteins. Hydrolyzes -Xaa-Yaa-Zaa-|-(S,diacylglyceryl)Cys-, in which Xaa is hydrophobic (preferably Leu), and Yaa (Ala or Ser) and Zaa (Gly or Ala) have small, neutral side chains.</text>
        <dbReference type="EC" id="3.4.23.36"/>
    </reaction>
</comment>
<keyword evidence="2 9" id="KW-1003">Cell membrane</keyword>
<keyword evidence="8 9" id="KW-0472">Membrane</keyword>
<evidence type="ECO:0000256" key="4">
    <source>
        <dbReference type="ARBA" id="ARBA00022692"/>
    </source>
</evidence>
<evidence type="ECO:0000256" key="1">
    <source>
        <dbReference type="ARBA" id="ARBA00006139"/>
    </source>
</evidence>
<dbReference type="EMBL" id="JBHTOH010000093">
    <property type="protein sequence ID" value="MFD1412063.1"/>
    <property type="molecule type" value="Genomic_DNA"/>
</dbReference>
<organism evidence="12 13">
    <name type="scientific">Lapidilactobacillus gannanensis</name>
    <dbReference type="NCBI Taxonomy" id="2486002"/>
    <lineage>
        <taxon>Bacteria</taxon>
        <taxon>Bacillati</taxon>
        <taxon>Bacillota</taxon>
        <taxon>Bacilli</taxon>
        <taxon>Lactobacillales</taxon>
        <taxon>Lactobacillaceae</taxon>
        <taxon>Lapidilactobacillus</taxon>
    </lineage>
</organism>
<dbReference type="EC" id="3.4.23.36" evidence="9"/>
<dbReference type="RefSeq" id="WP_125648483.1">
    <property type="nucleotide sequence ID" value="NZ_JBHTOH010000093.1"/>
</dbReference>
<evidence type="ECO:0000256" key="11">
    <source>
        <dbReference type="RuleBase" id="RU004181"/>
    </source>
</evidence>
<evidence type="ECO:0000256" key="3">
    <source>
        <dbReference type="ARBA" id="ARBA00022670"/>
    </source>
</evidence>
<keyword evidence="4 9" id="KW-0812">Transmembrane</keyword>
<dbReference type="NCBIfam" id="TIGR00077">
    <property type="entry name" value="lspA"/>
    <property type="match status" value="1"/>
</dbReference>
<keyword evidence="5 9" id="KW-0064">Aspartyl protease</keyword>
<dbReference type="PROSITE" id="PS00855">
    <property type="entry name" value="SPASE_II"/>
    <property type="match status" value="1"/>
</dbReference>
<evidence type="ECO:0000256" key="2">
    <source>
        <dbReference type="ARBA" id="ARBA00022475"/>
    </source>
</evidence>
<comment type="caution">
    <text evidence="9">Lacks conserved residue(s) required for the propagation of feature annotation.</text>
</comment>